<gene>
    <name evidence="9 13" type="primary">ftsH</name>
    <name evidence="13" type="ORF">ACFONJ_01445</name>
</gene>
<feature type="transmembrane region" description="Helical" evidence="9">
    <location>
        <begin position="6"/>
        <end position="26"/>
    </location>
</feature>
<dbReference type="PANTHER" id="PTHR43655">
    <property type="entry name" value="ATP-DEPENDENT PROTEASE"/>
    <property type="match status" value="1"/>
</dbReference>
<dbReference type="InterPro" id="IPR003593">
    <property type="entry name" value="AAA+_ATPase"/>
</dbReference>
<comment type="similarity">
    <text evidence="1 9">In the C-terminal section; belongs to the peptidase M41 family.</text>
</comment>
<dbReference type="Pfam" id="PF01434">
    <property type="entry name" value="Peptidase_M41"/>
    <property type="match status" value="1"/>
</dbReference>
<comment type="function">
    <text evidence="9">Acts as a processive, ATP-dependent zinc metallopeptidase for both cytoplasmic and membrane proteins. Plays a role in the quality control of integral membrane proteins.</text>
</comment>
<evidence type="ECO:0000256" key="9">
    <source>
        <dbReference type="HAMAP-Rule" id="MF_01458"/>
    </source>
</evidence>
<name>A0ABV7XNR4_9FLAO</name>
<dbReference type="InterPro" id="IPR003960">
    <property type="entry name" value="ATPase_AAA_CS"/>
</dbReference>
<dbReference type="Pfam" id="PF00004">
    <property type="entry name" value="AAA"/>
    <property type="match status" value="1"/>
</dbReference>
<dbReference type="InterPro" id="IPR041569">
    <property type="entry name" value="AAA_lid_3"/>
</dbReference>
<dbReference type="Gene3D" id="1.20.58.760">
    <property type="entry name" value="Peptidase M41"/>
    <property type="match status" value="1"/>
</dbReference>
<keyword evidence="9" id="KW-0812">Transmembrane</keyword>
<keyword evidence="2 9" id="KW-0645">Protease</keyword>
<keyword evidence="9" id="KW-1003">Cell membrane</keyword>
<dbReference type="InterPro" id="IPR027417">
    <property type="entry name" value="P-loop_NTPase"/>
</dbReference>
<dbReference type="SUPFAM" id="SSF140990">
    <property type="entry name" value="FtsH protease domain-like"/>
    <property type="match status" value="1"/>
</dbReference>
<keyword evidence="9" id="KW-1133">Transmembrane helix</keyword>
<dbReference type="Proteomes" id="UP001595735">
    <property type="component" value="Unassembled WGS sequence"/>
</dbReference>
<proteinExistence type="inferred from homology"/>
<evidence type="ECO:0000259" key="12">
    <source>
        <dbReference type="PROSITE" id="PS50209"/>
    </source>
</evidence>
<dbReference type="SUPFAM" id="SSF52540">
    <property type="entry name" value="P-loop containing nucleoside triphosphate hydrolases"/>
    <property type="match status" value="1"/>
</dbReference>
<feature type="transmembrane region" description="Helical" evidence="9">
    <location>
        <begin position="131"/>
        <end position="152"/>
    </location>
</feature>
<evidence type="ECO:0000256" key="8">
    <source>
        <dbReference type="ARBA" id="ARBA00023049"/>
    </source>
</evidence>
<feature type="binding site" evidence="9">
    <location>
        <position position="451"/>
    </location>
    <ligand>
        <name>Zn(2+)</name>
        <dbReference type="ChEBI" id="CHEBI:29105"/>
        <note>catalytic</note>
    </ligand>
</feature>
<keyword evidence="5 9" id="KW-0378">Hydrolase</keyword>
<dbReference type="PROSITE" id="PS00674">
    <property type="entry name" value="AAA"/>
    <property type="match status" value="1"/>
</dbReference>
<dbReference type="EMBL" id="JBHRYO010000001">
    <property type="protein sequence ID" value="MFC3754636.1"/>
    <property type="molecule type" value="Genomic_DNA"/>
</dbReference>
<dbReference type="Pfam" id="PF17862">
    <property type="entry name" value="AAA_lid_3"/>
    <property type="match status" value="1"/>
</dbReference>
<dbReference type="Gene3D" id="1.10.8.60">
    <property type="match status" value="1"/>
</dbReference>
<feature type="region of interest" description="Disordered" evidence="11">
    <location>
        <begin position="637"/>
        <end position="672"/>
    </location>
</feature>
<evidence type="ECO:0000256" key="10">
    <source>
        <dbReference type="RuleBase" id="RU003651"/>
    </source>
</evidence>
<dbReference type="SMART" id="SM00382">
    <property type="entry name" value="AAA"/>
    <property type="match status" value="1"/>
</dbReference>
<evidence type="ECO:0000256" key="5">
    <source>
        <dbReference type="ARBA" id="ARBA00022801"/>
    </source>
</evidence>
<feature type="binding site" evidence="9">
    <location>
        <begin position="228"/>
        <end position="235"/>
    </location>
    <ligand>
        <name>ATP</name>
        <dbReference type="ChEBI" id="CHEBI:30616"/>
    </ligand>
</feature>
<dbReference type="CDD" id="cd19501">
    <property type="entry name" value="RecA-like_FtsH"/>
    <property type="match status" value="1"/>
</dbReference>
<dbReference type="InterPro" id="IPR050928">
    <property type="entry name" value="ATP-dep_Zn_Metalloprotease"/>
</dbReference>
<protein>
    <recommendedName>
        <fullName evidence="9">ATP-dependent zinc metalloprotease FtsH</fullName>
        <ecNumber evidence="9">3.4.24.-</ecNumber>
    </recommendedName>
</protein>
<feature type="binding site" evidence="9">
    <location>
        <position position="455"/>
    </location>
    <ligand>
        <name>Zn(2+)</name>
        <dbReference type="ChEBI" id="CHEBI:29105"/>
        <note>catalytic</note>
    </ligand>
</feature>
<dbReference type="GO" id="GO:0008237">
    <property type="term" value="F:metallopeptidase activity"/>
    <property type="evidence" value="ECO:0007669"/>
    <property type="project" value="UniProtKB-KW"/>
</dbReference>
<dbReference type="NCBIfam" id="TIGR01241">
    <property type="entry name" value="FtsH_fam"/>
    <property type="match status" value="1"/>
</dbReference>
<keyword evidence="4 9" id="KW-0547">Nucleotide-binding</keyword>
<feature type="binding site" evidence="9">
    <location>
        <position position="526"/>
    </location>
    <ligand>
        <name>Zn(2+)</name>
        <dbReference type="ChEBI" id="CHEBI:29105"/>
        <note>catalytic</note>
    </ligand>
</feature>
<reference evidence="14" key="1">
    <citation type="journal article" date="2019" name="Int. J. Syst. Evol. Microbiol.">
        <title>The Global Catalogue of Microorganisms (GCM) 10K type strain sequencing project: providing services to taxonomists for standard genome sequencing and annotation.</title>
        <authorList>
            <consortium name="The Broad Institute Genomics Platform"/>
            <consortium name="The Broad Institute Genome Sequencing Center for Infectious Disease"/>
            <person name="Wu L."/>
            <person name="Ma J."/>
        </authorList>
    </citation>
    <scope>NUCLEOTIDE SEQUENCE [LARGE SCALE GENOMIC DNA]</scope>
    <source>
        <strain evidence="14">CECT 7798</strain>
    </source>
</reference>
<dbReference type="PANTHER" id="PTHR43655:SF2">
    <property type="entry name" value="AFG3 LIKE MATRIX AAA PEPTIDASE SUBUNIT 2, ISOFORM A"/>
    <property type="match status" value="1"/>
</dbReference>
<comment type="subcellular location">
    <subcellularLocation>
        <location evidence="9">Cell membrane</location>
        <topology evidence="9">Multi-pass membrane protein</topology>
        <orientation evidence="9">Cytoplasmic side</orientation>
    </subcellularLocation>
</comment>
<dbReference type="RefSeq" id="WP_378169456.1">
    <property type="nucleotide sequence ID" value="NZ_JBHRYO010000001.1"/>
</dbReference>
<evidence type="ECO:0000256" key="6">
    <source>
        <dbReference type="ARBA" id="ARBA00022833"/>
    </source>
</evidence>
<evidence type="ECO:0000313" key="13">
    <source>
        <dbReference type="EMBL" id="MFC3754636.1"/>
    </source>
</evidence>
<accession>A0ABV7XNR4</accession>
<dbReference type="InterPro" id="IPR000642">
    <property type="entry name" value="Peptidase_M41"/>
</dbReference>
<evidence type="ECO:0000256" key="1">
    <source>
        <dbReference type="ARBA" id="ARBA00010044"/>
    </source>
</evidence>
<keyword evidence="14" id="KW-1185">Reference proteome</keyword>
<evidence type="ECO:0000256" key="3">
    <source>
        <dbReference type="ARBA" id="ARBA00022723"/>
    </source>
</evidence>
<dbReference type="InterPro" id="IPR037219">
    <property type="entry name" value="Peptidase_M41-like"/>
</dbReference>
<keyword evidence="8 9" id="KW-0482">Metalloprotease</keyword>
<feature type="domain" description="CARD" evidence="12">
    <location>
        <begin position="575"/>
        <end position="661"/>
    </location>
</feature>
<evidence type="ECO:0000256" key="11">
    <source>
        <dbReference type="SAM" id="MobiDB-lite"/>
    </source>
</evidence>
<organism evidence="13 14">
    <name type="scientific">Chryseobacterium tructae</name>
    <dbReference type="NCBI Taxonomy" id="1037380"/>
    <lineage>
        <taxon>Bacteria</taxon>
        <taxon>Pseudomonadati</taxon>
        <taxon>Bacteroidota</taxon>
        <taxon>Flavobacteriia</taxon>
        <taxon>Flavobacteriales</taxon>
        <taxon>Weeksellaceae</taxon>
        <taxon>Chryseobacterium group</taxon>
        <taxon>Chryseobacterium</taxon>
    </lineage>
</organism>
<dbReference type="InterPro" id="IPR001315">
    <property type="entry name" value="CARD"/>
</dbReference>
<evidence type="ECO:0000313" key="14">
    <source>
        <dbReference type="Proteomes" id="UP001595735"/>
    </source>
</evidence>
<dbReference type="PROSITE" id="PS50209">
    <property type="entry name" value="CARD"/>
    <property type="match status" value="1"/>
</dbReference>
<evidence type="ECO:0000256" key="7">
    <source>
        <dbReference type="ARBA" id="ARBA00022840"/>
    </source>
</evidence>
<comment type="caution">
    <text evidence="13">The sequence shown here is derived from an EMBL/GenBank/DDBJ whole genome shotgun (WGS) entry which is preliminary data.</text>
</comment>
<keyword evidence="6 9" id="KW-0862">Zinc</keyword>
<comment type="cofactor">
    <cofactor evidence="9">
        <name>Zn(2+)</name>
        <dbReference type="ChEBI" id="CHEBI:29105"/>
    </cofactor>
    <text evidence="9">Binds 1 zinc ion per subunit.</text>
</comment>
<keyword evidence="7 9" id="KW-0067">ATP-binding</keyword>
<dbReference type="InterPro" id="IPR003959">
    <property type="entry name" value="ATPase_AAA_core"/>
</dbReference>
<comment type="similarity">
    <text evidence="9">In the central section; belongs to the AAA ATPase family.</text>
</comment>
<dbReference type="InterPro" id="IPR005936">
    <property type="entry name" value="FtsH"/>
</dbReference>
<dbReference type="Gene3D" id="3.40.50.300">
    <property type="entry name" value="P-loop containing nucleotide triphosphate hydrolases"/>
    <property type="match status" value="1"/>
</dbReference>
<comment type="similarity">
    <text evidence="10">Belongs to the AAA ATPase family.</text>
</comment>
<dbReference type="EC" id="3.4.24.-" evidence="9"/>
<evidence type="ECO:0000256" key="4">
    <source>
        <dbReference type="ARBA" id="ARBA00022741"/>
    </source>
</evidence>
<feature type="active site" evidence="9">
    <location>
        <position position="452"/>
    </location>
</feature>
<evidence type="ECO:0000256" key="2">
    <source>
        <dbReference type="ARBA" id="ARBA00022670"/>
    </source>
</evidence>
<dbReference type="HAMAP" id="MF_01458">
    <property type="entry name" value="FtsH"/>
    <property type="match status" value="1"/>
</dbReference>
<keyword evidence="3 9" id="KW-0479">Metal-binding</keyword>
<comment type="subunit">
    <text evidence="9">Homohexamer.</text>
</comment>
<sequence>MNNKGFNWFFPIAIIALLLFFGSNFLGGDTAKTIDEDGFFREMQAGKVQNIIIYKDIEKADVFLTKEAKSAMVSKTGKENNPFSALDMAPKADYSVKYGDLQLFLQKFEQIKATNPAIKTAKDYGTGKSPFADILISALIWIAILGLFYFLLFRKMGGGGGPGGQIFSIGKSKAKLFDEKERIQVTFKDVAGLEGAKEEVQEVVDFLKNSEKYTKLGGKIPKGVLLVGPPGTGKTLLAKAVAGEAKVPFFSLSGSDFVEMFVGVGASRVRDLFAQAKAKSPAIIFIDEIDAIGRARGKNNFSGGNDERENTLNQLLTEMDGFGTDTNVIVMAATNRADILDKALMRAGRFDRSIYVDLPELHERRQILDVHLKKIKLDDSVDRDFLAKQTPGFSGADIANLCNEAALIAARNSHEFVVKQDFLDAVDRIIGGLEKKNKAIKPSEKRRIAFHEAGHATVSWLTEHASPLLKVTIVPRGRSLGAAWYLPEERQITTTEQLLDEMCSLLGGRAAEQVALGDYSTGAQNDLERAYKQANSMVTIYGLSEKVGHVSYYDSSGQSDYSFSKPYSEKTAEVIDDEIKRFVSEQYDRAIKILTENKDKLDALANKLLEKEVIFREDLEEIFGKRAWDPELTEKPVTNTIPEKAPEVLDIPQIKEKEDESEIQAPESPTQL</sequence>
<keyword evidence="9" id="KW-0472">Membrane</keyword>